<dbReference type="OrthoDB" id="126772at2759"/>
<dbReference type="PROSITE" id="PS51465">
    <property type="entry name" value="KAZAL_2"/>
    <property type="match status" value="1"/>
</dbReference>
<keyword evidence="1" id="KW-0732">Signal</keyword>
<dbReference type="SUPFAM" id="SSF100895">
    <property type="entry name" value="Kazal-type serine protease inhibitors"/>
    <property type="match status" value="1"/>
</dbReference>
<evidence type="ECO:0000313" key="4">
    <source>
        <dbReference type="Proteomes" id="UP000594454"/>
    </source>
</evidence>
<feature type="signal peptide" evidence="1">
    <location>
        <begin position="1"/>
        <end position="18"/>
    </location>
</feature>
<evidence type="ECO:0000313" key="3">
    <source>
        <dbReference type="EMBL" id="CAD7084838.1"/>
    </source>
</evidence>
<evidence type="ECO:0000259" key="2">
    <source>
        <dbReference type="PROSITE" id="PS51465"/>
    </source>
</evidence>
<keyword evidence="4" id="KW-1185">Reference proteome</keyword>
<dbReference type="Pfam" id="PF07648">
    <property type="entry name" value="Kazal_2"/>
    <property type="match status" value="2"/>
</dbReference>
<gene>
    <name evidence="3" type="ORF">HERILL_LOCUS7713</name>
</gene>
<dbReference type="InParanoid" id="A0A7R8UQL7"/>
<feature type="domain" description="Kazal-like" evidence="2">
    <location>
        <begin position="109"/>
        <end position="164"/>
    </location>
</feature>
<evidence type="ECO:0000256" key="1">
    <source>
        <dbReference type="SAM" id="SignalP"/>
    </source>
</evidence>
<accession>A0A7R8UQL7</accession>
<dbReference type="InterPro" id="IPR036058">
    <property type="entry name" value="Kazal_dom_sf"/>
</dbReference>
<sequence length="169" mass="18790">MFSTSVLFGALFVAVVAGYNGPLLCLRYCGKESFDPLCVSNGRELKMLNNMCEFINAECREPGVWKRTDQSECLSQVSKNLEVMSIVGSQGPFKKKKNPSGNRPELEAASRTDTCDMTCPEYFLPVCGSDGQVYKTFANLCFLQLANCNAEKRFSQTSAEKCNFNTRLI</sequence>
<dbReference type="Gene3D" id="3.30.60.30">
    <property type="match status" value="1"/>
</dbReference>
<name>A0A7R8UQL7_HERIL</name>
<dbReference type="OMA" id="INAECRE"/>
<dbReference type="SMART" id="SM00280">
    <property type="entry name" value="KAZAL"/>
    <property type="match status" value="1"/>
</dbReference>
<proteinExistence type="predicted"/>
<dbReference type="InterPro" id="IPR002350">
    <property type="entry name" value="Kazal_dom"/>
</dbReference>
<dbReference type="Proteomes" id="UP000594454">
    <property type="component" value="Chromosome 3"/>
</dbReference>
<dbReference type="AlphaFoldDB" id="A0A7R8UQL7"/>
<reference evidence="3 4" key="1">
    <citation type="submission" date="2020-11" db="EMBL/GenBank/DDBJ databases">
        <authorList>
            <person name="Wallbank WR R."/>
            <person name="Pardo Diaz C."/>
            <person name="Kozak K."/>
            <person name="Martin S."/>
            <person name="Jiggins C."/>
            <person name="Moest M."/>
            <person name="Warren A I."/>
            <person name="Generalovic N T."/>
            <person name="Byers J.R.P. K."/>
            <person name="Montejo-Kovacevich G."/>
            <person name="Yen C E."/>
        </authorList>
    </citation>
    <scope>NUCLEOTIDE SEQUENCE [LARGE SCALE GENOMIC DNA]</scope>
</reference>
<feature type="chain" id="PRO_5030621513" description="Kazal-like domain-containing protein" evidence="1">
    <location>
        <begin position="19"/>
        <end position="169"/>
    </location>
</feature>
<protein>
    <recommendedName>
        <fullName evidence="2">Kazal-like domain-containing protein</fullName>
    </recommendedName>
</protein>
<dbReference type="CDD" id="cd00104">
    <property type="entry name" value="KAZAL_FS"/>
    <property type="match status" value="1"/>
</dbReference>
<organism evidence="3 4">
    <name type="scientific">Hermetia illucens</name>
    <name type="common">Black soldier fly</name>
    <dbReference type="NCBI Taxonomy" id="343691"/>
    <lineage>
        <taxon>Eukaryota</taxon>
        <taxon>Metazoa</taxon>
        <taxon>Ecdysozoa</taxon>
        <taxon>Arthropoda</taxon>
        <taxon>Hexapoda</taxon>
        <taxon>Insecta</taxon>
        <taxon>Pterygota</taxon>
        <taxon>Neoptera</taxon>
        <taxon>Endopterygota</taxon>
        <taxon>Diptera</taxon>
        <taxon>Brachycera</taxon>
        <taxon>Stratiomyomorpha</taxon>
        <taxon>Stratiomyidae</taxon>
        <taxon>Hermetiinae</taxon>
        <taxon>Hermetia</taxon>
    </lineage>
</organism>
<dbReference type="EMBL" id="LR899011">
    <property type="protein sequence ID" value="CAD7084838.1"/>
    <property type="molecule type" value="Genomic_DNA"/>
</dbReference>